<reference evidence="4" key="1">
    <citation type="journal article" date="2019" name="Int. J. Syst. Evol. Microbiol.">
        <title>The Global Catalogue of Microorganisms (GCM) 10K type strain sequencing project: providing services to taxonomists for standard genome sequencing and annotation.</title>
        <authorList>
            <consortium name="The Broad Institute Genomics Platform"/>
            <consortium name="The Broad Institute Genome Sequencing Center for Infectious Disease"/>
            <person name="Wu L."/>
            <person name="Ma J."/>
        </authorList>
    </citation>
    <scope>NUCLEOTIDE SEQUENCE [LARGE SCALE GENOMIC DNA]</scope>
    <source>
        <strain evidence="4">NBRC 108730</strain>
    </source>
</reference>
<dbReference type="EMBL" id="BSUZ01000001">
    <property type="protein sequence ID" value="GMA85326.1"/>
    <property type="molecule type" value="Genomic_DNA"/>
</dbReference>
<dbReference type="Proteomes" id="UP001157017">
    <property type="component" value="Unassembled WGS sequence"/>
</dbReference>
<sequence>MWLVNLYLSVNVEPVRTLLGPLTAIDTLPWPRLFTAWLLVSFAAFVSPVVVTRAVTRTFDPRATFVRCATLTLKNRSPRVVTADESHVSPRPATTQPFGAFPSVRTVNPWSTVTTRLRRHGGRDGGHGRHGDAPRPRPASSVPAETRTPRSGAAGAGSASAGAAPSPVVVAVVRASASSATARRTWVPRVLRPAIVGRRPDPSRQNGPAS</sequence>
<keyword evidence="2" id="KW-1133">Transmembrane helix</keyword>
<protein>
    <submittedName>
        <fullName evidence="3">Uncharacterized protein</fullName>
    </submittedName>
</protein>
<evidence type="ECO:0000313" key="3">
    <source>
        <dbReference type="EMBL" id="GMA85326.1"/>
    </source>
</evidence>
<organism evidence="3 4">
    <name type="scientific">Angustibacter aerolatus</name>
    <dbReference type="NCBI Taxonomy" id="1162965"/>
    <lineage>
        <taxon>Bacteria</taxon>
        <taxon>Bacillati</taxon>
        <taxon>Actinomycetota</taxon>
        <taxon>Actinomycetes</taxon>
        <taxon>Kineosporiales</taxon>
        <taxon>Kineosporiaceae</taxon>
    </lineage>
</organism>
<evidence type="ECO:0000256" key="1">
    <source>
        <dbReference type="SAM" id="MobiDB-lite"/>
    </source>
</evidence>
<feature type="compositionally biased region" description="Low complexity" evidence="1">
    <location>
        <begin position="138"/>
        <end position="185"/>
    </location>
</feature>
<feature type="compositionally biased region" description="Basic and acidic residues" evidence="1">
    <location>
        <begin position="122"/>
        <end position="135"/>
    </location>
</feature>
<evidence type="ECO:0000313" key="4">
    <source>
        <dbReference type="Proteomes" id="UP001157017"/>
    </source>
</evidence>
<keyword evidence="2" id="KW-0812">Transmembrane</keyword>
<comment type="caution">
    <text evidence="3">The sequence shown here is derived from an EMBL/GenBank/DDBJ whole genome shotgun (WGS) entry which is preliminary data.</text>
</comment>
<feature type="region of interest" description="Disordered" evidence="1">
    <location>
        <begin position="82"/>
        <end position="101"/>
    </location>
</feature>
<proteinExistence type="predicted"/>
<keyword evidence="2" id="KW-0472">Membrane</keyword>
<accession>A0ABQ6JEW6</accession>
<gene>
    <name evidence="3" type="ORF">GCM10025868_05760</name>
</gene>
<evidence type="ECO:0000256" key="2">
    <source>
        <dbReference type="SAM" id="Phobius"/>
    </source>
</evidence>
<keyword evidence="4" id="KW-1185">Reference proteome</keyword>
<feature type="region of interest" description="Disordered" evidence="1">
    <location>
        <begin position="117"/>
        <end position="210"/>
    </location>
</feature>
<name>A0ABQ6JEW6_9ACTN</name>
<feature type="transmembrane region" description="Helical" evidence="2">
    <location>
        <begin position="34"/>
        <end position="55"/>
    </location>
</feature>